<organism evidence="3 4">
    <name type="scientific">Microbacterium candidum</name>
    <dbReference type="NCBI Taxonomy" id="3041922"/>
    <lineage>
        <taxon>Bacteria</taxon>
        <taxon>Bacillati</taxon>
        <taxon>Actinomycetota</taxon>
        <taxon>Actinomycetes</taxon>
        <taxon>Micrococcales</taxon>
        <taxon>Microbacteriaceae</taxon>
        <taxon>Microbacterium</taxon>
    </lineage>
</organism>
<protein>
    <submittedName>
        <fullName evidence="3">DUF917 family protein</fullName>
    </submittedName>
</protein>
<gene>
    <name evidence="3" type="ORF">QSV35_04930</name>
</gene>
<evidence type="ECO:0000313" key="4">
    <source>
        <dbReference type="Proteomes" id="UP001235064"/>
    </source>
</evidence>
<dbReference type="InterPro" id="IPR048350">
    <property type="entry name" value="S-Me-THD-like_C"/>
</dbReference>
<proteinExistence type="predicted"/>
<dbReference type="RefSeq" id="WP_286287277.1">
    <property type="nucleotide sequence ID" value="NZ_JASXSZ010000001.1"/>
</dbReference>
<dbReference type="InterPro" id="IPR027479">
    <property type="entry name" value="S-Me-THD_N_sf"/>
</dbReference>
<accession>A0ABT7MW36</accession>
<name>A0ABT7MW36_9MICO</name>
<dbReference type="Pfam" id="PF20906">
    <property type="entry name" value="S-Me-THD_C"/>
    <property type="match status" value="1"/>
</dbReference>
<dbReference type="Proteomes" id="UP001235064">
    <property type="component" value="Unassembled WGS sequence"/>
</dbReference>
<feature type="domain" description="S-Me-THD-like C-terminal" evidence="2">
    <location>
        <begin position="176"/>
        <end position="353"/>
    </location>
</feature>
<sequence length="356" mass="37227">MRKDRFGLEDAEDLVAGARLLASGGGGDVRIGGLLLTTELRIAADEGRQLRLVPAAELPPDLLVVHVGMVGSPDVYSERLVDPHDIRLAVRALADRLQSAIGAIGIIEIGGLNAVLGATCALELEVPLIDGDIMGRAFPFITQTTLAVAGHRPEPIAIASPAGDVAVYDGATTGATQRLLSSGAAAMGGLAATAMYPIRAGDLAAHGIRGSVRTACELGHRYRAYIASHRAGDLEEFARALGATPVATARIDEVRPRDGRHVGSATLHDVVTGAIIRVDFLEEYALATVDGTIVTGAPEVIVVIDHVTLTPMRSDELRRGHTVLLMSFAPLHPWAVADIATVGPAAYGIEVEETHV</sequence>
<dbReference type="Gene3D" id="3.40.1610.10">
    <property type="entry name" value="CV3147-like domain"/>
    <property type="match status" value="1"/>
</dbReference>
<dbReference type="InterPro" id="IPR010318">
    <property type="entry name" value="S-Me-THD_N"/>
</dbReference>
<evidence type="ECO:0000259" key="1">
    <source>
        <dbReference type="Pfam" id="PF06032"/>
    </source>
</evidence>
<dbReference type="Pfam" id="PF06032">
    <property type="entry name" value="S-Me-THD_N"/>
    <property type="match status" value="1"/>
</dbReference>
<reference evidence="3 4" key="1">
    <citation type="submission" date="2023-06" db="EMBL/GenBank/DDBJ databases">
        <title>Microbacterium sp. nov., isolated from a waste landfill.</title>
        <authorList>
            <person name="Wen W."/>
        </authorList>
    </citation>
    <scope>NUCLEOTIDE SEQUENCE [LARGE SCALE GENOMIC DNA]</scope>
    <source>
        <strain evidence="3 4">ASV49</strain>
    </source>
</reference>
<keyword evidence="4" id="KW-1185">Reference proteome</keyword>
<evidence type="ECO:0000259" key="2">
    <source>
        <dbReference type="Pfam" id="PF20906"/>
    </source>
</evidence>
<evidence type="ECO:0000313" key="3">
    <source>
        <dbReference type="EMBL" id="MDL9978664.1"/>
    </source>
</evidence>
<comment type="caution">
    <text evidence="3">The sequence shown here is derived from an EMBL/GenBank/DDBJ whole genome shotgun (WGS) entry which is preliminary data.</text>
</comment>
<feature type="domain" description="S-Me-THD N-terminal" evidence="1">
    <location>
        <begin position="9"/>
        <end position="168"/>
    </location>
</feature>
<dbReference type="SUPFAM" id="SSF160991">
    <property type="entry name" value="CV3147-like"/>
    <property type="match status" value="1"/>
</dbReference>
<dbReference type="EMBL" id="JASXSZ010000001">
    <property type="protein sequence ID" value="MDL9978664.1"/>
    <property type="molecule type" value="Genomic_DNA"/>
</dbReference>